<dbReference type="EMBL" id="FUYM01000001">
    <property type="protein sequence ID" value="SKB29496.1"/>
    <property type="molecule type" value="Genomic_DNA"/>
</dbReference>
<sequence>MIPFNIFQAAYVAADIDAAVALAARRFGVAEMQVNRAVAIETGRGIALCHFALAFVGAVQIELIAPAGEADEVYRDMLPPDGGMRLHHIGCLVSGDAEWDAVLADAEASGVAMPVRGDFGGLMRYVYLDRRAEIGHFVEYMQPGPAGLSLFEAVPRF</sequence>
<dbReference type="Pfam" id="PF13669">
    <property type="entry name" value="Glyoxalase_4"/>
    <property type="match status" value="1"/>
</dbReference>
<evidence type="ECO:0000313" key="3">
    <source>
        <dbReference type="Proteomes" id="UP000189818"/>
    </source>
</evidence>
<dbReference type="GO" id="GO:0051213">
    <property type="term" value="F:dioxygenase activity"/>
    <property type="evidence" value="ECO:0007669"/>
    <property type="project" value="UniProtKB-KW"/>
</dbReference>
<dbReference type="STRING" id="439228.SAMN06295920_101538"/>
<dbReference type="SUPFAM" id="SSF54593">
    <property type="entry name" value="Glyoxalase/Bleomycin resistance protein/Dihydroxybiphenyl dioxygenase"/>
    <property type="match status" value="1"/>
</dbReference>
<dbReference type="Gene3D" id="3.10.180.10">
    <property type="entry name" value="2,3-Dihydroxybiphenyl 1,2-Dioxygenase, domain 1"/>
    <property type="match status" value="1"/>
</dbReference>
<organism evidence="2 3">
    <name type="scientific">Rhizorhabdus histidinilytica</name>
    <dbReference type="NCBI Taxonomy" id="439228"/>
    <lineage>
        <taxon>Bacteria</taxon>
        <taxon>Pseudomonadati</taxon>
        <taxon>Pseudomonadota</taxon>
        <taxon>Alphaproteobacteria</taxon>
        <taxon>Sphingomonadales</taxon>
        <taxon>Sphingomonadaceae</taxon>
        <taxon>Rhizorhabdus</taxon>
    </lineage>
</organism>
<dbReference type="OrthoDB" id="7502352at2"/>
<protein>
    <submittedName>
        <fullName evidence="2">Glyoxalase/Bleomycin resistance protein/Dioxygenase superfamily protein</fullName>
    </submittedName>
</protein>
<keyword evidence="2" id="KW-0223">Dioxygenase</keyword>
<name>A0A1T5A3F3_9SPHN</name>
<dbReference type="InterPro" id="IPR037523">
    <property type="entry name" value="VOC_core"/>
</dbReference>
<accession>A0A1T5A3F3</accession>
<dbReference type="AlphaFoldDB" id="A0A1T5A3F3"/>
<feature type="domain" description="VOC" evidence="1">
    <location>
        <begin position="5"/>
        <end position="143"/>
    </location>
</feature>
<keyword evidence="2" id="KW-0560">Oxidoreductase</keyword>
<evidence type="ECO:0000259" key="1">
    <source>
        <dbReference type="PROSITE" id="PS51819"/>
    </source>
</evidence>
<evidence type="ECO:0000313" key="2">
    <source>
        <dbReference type="EMBL" id="SKB29496.1"/>
    </source>
</evidence>
<dbReference type="Proteomes" id="UP000189818">
    <property type="component" value="Unassembled WGS sequence"/>
</dbReference>
<proteinExistence type="predicted"/>
<gene>
    <name evidence="2" type="ORF">SAMN06295920_101538</name>
</gene>
<dbReference type="PROSITE" id="PS51819">
    <property type="entry name" value="VOC"/>
    <property type="match status" value="1"/>
</dbReference>
<dbReference type="RefSeq" id="WP_079646467.1">
    <property type="nucleotide sequence ID" value="NZ_FUYM01000001.1"/>
</dbReference>
<keyword evidence="3" id="KW-1185">Reference proteome</keyword>
<reference evidence="3" key="1">
    <citation type="submission" date="2017-02" db="EMBL/GenBank/DDBJ databases">
        <authorList>
            <person name="Varghese N."/>
            <person name="Submissions S."/>
        </authorList>
    </citation>
    <scope>NUCLEOTIDE SEQUENCE [LARGE SCALE GENOMIC DNA]</scope>
    <source>
        <strain evidence="3">UM2</strain>
    </source>
</reference>
<dbReference type="InterPro" id="IPR029068">
    <property type="entry name" value="Glyas_Bleomycin-R_OHBP_Dase"/>
</dbReference>